<keyword evidence="8" id="KW-1185">Reference proteome</keyword>
<keyword evidence="5" id="KW-0539">Nucleus</keyword>
<dbReference type="PANTHER" id="PTHR13556">
    <property type="entry name" value="TRANSCRIPTIONAL ADAPTER 3-RELATED"/>
    <property type="match status" value="1"/>
</dbReference>
<evidence type="ECO:0000256" key="5">
    <source>
        <dbReference type="ARBA" id="ARBA00023242"/>
    </source>
</evidence>
<dbReference type="Proteomes" id="UP000749559">
    <property type="component" value="Unassembled WGS sequence"/>
</dbReference>
<dbReference type="GO" id="GO:0005634">
    <property type="term" value="C:nucleus"/>
    <property type="evidence" value="ECO:0007669"/>
    <property type="project" value="UniProtKB-SubCell"/>
</dbReference>
<keyword evidence="4" id="KW-0804">Transcription</keyword>
<evidence type="ECO:0000256" key="4">
    <source>
        <dbReference type="ARBA" id="ARBA00023163"/>
    </source>
</evidence>
<comment type="caution">
    <text evidence="7">The sequence shown here is derived from an EMBL/GenBank/DDBJ whole genome shotgun (WGS) entry which is preliminary data.</text>
</comment>
<gene>
    <name evidence="7" type="ORF">OFUS_LOCUS13099</name>
</gene>
<dbReference type="AlphaFoldDB" id="A0A8J1TYF6"/>
<dbReference type="GO" id="GO:0000124">
    <property type="term" value="C:SAGA complex"/>
    <property type="evidence" value="ECO:0007669"/>
    <property type="project" value="TreeGrafter"/>
</dbReference>
<dbReference type="EMBL" id="CAIIXF020000006">
    <property type="protein sequence ID" value="CAH1787384.1"/>
    <property type="molecule type" value="Genomic_DNA"/>
</dbReference>
<evidence type="ECO:0000313" key="7">
    <source>
        <dbReference type="EMBL" id="CAH1787384.1"/>
    </source>
</evidence>
<feature type="region of interest" description="Disordered" evidence="6">
    <location>
        <begin position="82"/>
        <end position="139"/>
    </location>
</feature>
<keyword evidence="3" id="KW-0805">Transcription regulation</keyword>
<evidence type="ECO:0000256" key="3">
    <source>
        <dbReference type="ARBA" id="ARBA00023015"/>
    </source>
</evidence>
<organism evidence="7 8">
    <name type="scientific">Owenia fusiformis</name>
    <name type="common">Polychaete worm</name>
    <dbReference type="NCBI Taxonomy" id="6347"/>
    <lineage>
        <taxon>Eukaryota</taxon>
        <taxon>Metazoa</taxon>
        <taxon>Spiralia</taxon>
        <taxon>Lophotrochozoa</taxon>
        <taxon>Annelida</taxon>
        <taxon>Polychaeta</taxon>
        <taxon>Sedentaria</taxon>
        <taxon>Canalipalpata</taxon>
        <taxon>Sabellida</taxon>
        <taxon>Oweniida</taxon>
        <taxon>Oweniidae</taxon>
        <taxon>Owenia</taxon>
    </lineage>
</organism>
<proteinExistence type="inferred from homology"/>
<evidence type="ECO:0000256" key="2">
    <source>
        <dbReference type="ARBA" id="ARBA00005330"/>
    </source>
</evidence>
<dbReference type="Pfam" id="PF10198">
    <property type="entry name" value="Ada3"/>
    <property type="match status" value="1"/>
</dbReference>
<dbReference type="PANTHER" id="PTHR13556:SF2">
    <property type="entry name" value="TRANSCRIPTIONAL ADAPTER 3"/>
    <property type="match status" value="1"/>
</dbReference>
<accession>A0A8J1TYF6</accession>
<feature type="region of interest" description="Disordered" evidence="6">
    <location>
        <begin position="224"/>
        <end position="248"/>
    </location>
</feature>
<feature type="compositionally biased region" description="Basic and acidic residues" evidence="6">
    <location>
        <begin position="108"/>
        <end position="122"/>
    </location>
</feature>
<evidence type="ECO:0000313" key="8">
    <source>
        <dbReference type="Proteomes" id="UP000749559"/>
    </source>
</evidence>
<dbReference type="OrthoDB" id="1232at2759"/>
<comment type="similarity">
    <text evidence="2">Belongs to the NGG1 family.</text>
</comment>
<reference evidence="7" key="1">
    <citation type="submission" date="2022-03" db="EMBL/GenBank/DDBJ databases">
        <authorList>
            <person name="Martin C."/>
        </authorList>
    </citation>
    <scope>NUCLEOTIDE SEQUENCE</scope>
</reference>
<sequence length="439" mass="49565">MKGKGKNMGSQDKDCPLQYPDFLPVDHTKLCPRYTAVLQRDKDDSVSIVELDSLQTEMETLFSSVAKRMRLLEGEVQILTNWQDRASGKKGGKGTPSPCPSPSGKRGKGSDERPSKKFKSDGGKGGPSRGGKNRSSQPAKILDYSYAESPINDLPKLPKNEASRFWTAVEPYCADITNNDLKVLQDLLQCQEDDSDYYKIPPLGKHYSQKWSQDDMFEEQKEGAKITDKRLSSSSTSAISDESSTLLSRTENNMDIEESSPFGPLTQRLVSALIEENIMAPMEDSNEIENQEAIEANAAMSPKSLAKQLNIGNTVMLERRIRRELEEQGILEADDVLDSDPEDEILQELKKKQSELKAVTQHNTLVTKKLLRLAKDEMERQELRKKMAAADLEVMETWRKIQNARQKKKVLTKKEKEVAFKVLKERETIVKQLELSYAM</sequence>
<feature type="compositionally biased region" description="Low complexity" evidence="6">
    <location>
        <begin position="232"/>
        <end position="244"/>
    </location>
</feature>
<dbReference type="InterPro" id="IPR019340">
    <property type="entry name" value="Histone_AcTrfase_su3"/>
</dbReference>
<evidence type="ECO:0000256" key="1">
    <source>
        <dbReference type="ARBA" id="ARBA00004123"/>
    </source>
</evidence>
<protein>
    <submittedName>
        <fullName evidence="7">Uncharacterized protein</fullName>
    </submittedName>
</protein>
<dbReference type="GO" id="GO:0006357">
    <property type="term" value="P:regulation of transcription by RNA polymerase II"/>
    <property type="evidence" value="ECO:0007669"/>
    <property type="project" value="TreeGrafter"/>
</dbReference>
<dbReference type="GO" id="GO:0003713">
    <property type="term" value="F:transcription coactivator activity"/>
    <property type="evidence" value="ECO:0007669"/>
    <property type="project" value="TreeGrafter"/>
</dbReference>
<comment type="subcellular location">
    <subcellularLocation>
        <location evidence="1">Nucleus</location>
    </subcellularLocation>
</comment>
<name>A0A8J1TYF6_OWEFU</name>
<evidence type="ECO:0000256" key="6">
    <source>
        <dbReference type="SAM" id="MobiDB-lite"/>
    </source>
</evidence>